<name>A0A8H5MKT3_9HYPO</name>
<keyword evidence="2" id="KW-1185">Reference proteome</keyword>
<proteinExistence type="predicted"/>
<evidence type="ECO:0000313" key="2">
    <source>
        <dbReference type="Proteomes" id="UP000574317"/>
    </source>
</evidence>
<organism evidence="1 2">
    <name type="scientific">Fusarium napiforme</name>
    <dbReference type="NCBI Taxonomy" id="42672"/>
    <lineage>
        <taxon>Eukaryota</taxon>
        <taxon>Fungi</taxon>
        <taxon>Dikarya</taxon>
        <taxon>Ascomycota</taxon>
        <taxon>Pezizomycotina</taxon>
        <taxon>Sordariomycetes</taxon>
        <taxon>Hypocreomycetidae</taxon>
        <taxon>Hypocreales</taxon>
        <taxon>Nectriaceae</taxon>
        <taxon>Fusarium</taxon>
        <taxon>Fusarium fujikuroi species complex</taxon>
    </lineage>
</organism>
<dbReference type="Proteomes" id="UP000574317">
    <property type="component" value="Unassembled WGS sequence"/>
</dbReference>
<accession>A0A8H5MKT3</accession>
<sequence>MDRKEPKFKKKDHVNLSHFLADQNTYKVSRVKKVDDGYTYTLIPTCGGGGPHTSMPEDYCPGEMFVTVIREGDGSEVATASCRQIRHKRDLAQQILTPRVFDR</sequence>
<protein>
    <submittedName>
        <fullName evidence="1">Uncharacterized protein</fullName>
    </submittedName>
</protein>
<evidence type="ECO:0000313" key="1">
    <source>
        <dbReference type="EMBL" id="KAF5531577.1"/>
    </source>
</evidence>
<dbReference type="EMBL" id="JAAOAO010000775">
    <property type="protein sequence ID" value="KAF5531577.1"/>
    <property type="molecule type" value="Genomic_DNA"/>
</dbReference>
<gene>
    <name evidence="1" type="ORF">FNAPI_13213</name>
</gene>
<dbReference type="AlphaFoldDB" id="A0A8H5MKT3"/>
<reference evidence="1 2" key="1">
    <citation type="submission" date="2020-05" db="EMBL/GenBank/DDBJ databases">
        <title>Identification and distribution of gene clusters putatively required for synthesis of sphingolipid metabolism inhibitors in phylogenetically diverse species of the filamentous fungus Fusarium.</title>
        <authorList>
            <person name="Kim H.-S."/>
            <person name="Busman M."/>
            <person name="Brown D.W."/>
            <person name="Divon H."/>
            <person name="Uhlig S."/>
            <person name="Proctor R.H."/>
        </authorList>
    </citation>
    <scope>NUCLEOTIDE SEQUENCE [LARGE SCALE GENOMIC DNA]</scope>
    <source>
        <strain evidence="1 2">NRRL 25196</strain>
    </source>
</reference>
<comment type="caution">
    <text evidence="1">The sequence shown here is derived from an EMBL/GenBank/DDBJ whole genome shotgun (WGS) entry which is preliminary data.</text>
</comment>